<dbReference type="AlphaFoldDB" id="A0AAW1WAL5"/>
<reference evidence="2 3" key="1">
    <citation type="journal article" date="2023" name="G3 (Bethesda)">
        <title>A chromosome-length genome assembly and annotation of blackberry (Rubus argutus, cv. 'Hillquist').</title>
        <authorList>
            <person name="Bruna T."/>
            <person name="Aryal R."/>
            <person name="Dudchenko O."/>
            <person name="Sargent D.J."/>
            <person name="Mead D."/>
            <person name="Buti M."/>
            <person name="Cavallini A."/>
            <person name="Hytonen T."/>
            <person name="Andres J."/>
            <person name="Pham M."/>
            <person name="Weisz D."/>
            <person name="Mascagni F."/>
            <person name="Usai G."/>
            <person name="Natali L."/>
            <person name="Bassil N."/>
            <person name="Fernandez G.E."/>
            <person name="Lomsadze A."/>
            <person name="Armour M."/>
            <person name="Olukolu B."/>
            <person name="Poorten T."/>
            <person name="Britton C."/>
            <person name="Davik J."/>
            <person name="Ashrafi H."/>
            <person name="Aiden E.L."/>
            <person name="Borodovsky M."/>
            <person name="Worthington M."/>
        </authorList>
    </citation>
    <scope>NUCLEOTIDE SEQUENCE [LARGE SCALE GENOMIC DNA]</scope>
    <source>
        <strain evidence="2">PI 553951</strain>
    </source>
</reference>
<gene>
    <name evidence="2" type="ORF">M0R45_028867</name>
</gene>
<keyword evidence="1" id="KW-0812">Transmembrane</keyword>
<dbReference type="EMBL" id="JBEDUW010000006">
    <property type="protein sequence ID" value="KAK9920310.1"/>
    <property type="molecule type" value="Genomic_DNA"/>
</dbReference>
<sequence length="67" mass="7490">MARFKDAMSILVCVVFRKNIHLYREFAVLIINLVSVVASTIQVSRFILLQTTRDVSTGSSANDLGFL</sequence>
<proteinExistence type="predicted"/>
<evidence type="ECO:0000313" key="3">
    <source>
        <dbReference type="Proteomes" id="UP001457282"/>
    </source>
</evidence>
<name>A0AAW1WAL5_RUBAR</name>
<keyword evidence="1" id="KW-0472">Membrane</keyword>
<dbReference type="Proteomes" id="UP001457282">
    <property type="component" value="Unassembled WGS sequence"/>
</dbReference>
<comment type="caution">
    <text evidence="2">The sequence shown here is derived from an EMBL/GenBank/DDBJ whole genome shotgun (WGS) entry which is preliminary data.</text>
</comment>
<keyword evidence="1" id="KW-1133">Transmembrane helix</keyword>
<keyword evidence="3" id="KW-1185">Reference proteome</keyword>
<protein>
    <submittedName>
        <fullName evidence="2">Uncharacterized protein</fullName>
    </submittedName>
</protein>
<evidence type="ECO:0000256" key="1">
    <source>
        <dbReference type="SAM" id="Phobius"/>
    </source>
</evidence>
<organism evidence="2 3">
    <name type="scientific">Rubus argutus</name>
    <name type="common">Southern blackberry</name>
    <dbReference type="NCBI Taxonomy" id="59490"/>
    <lineage>
        <taxon>Eukaryota</taxon>
        <taxon>Viridiplantae</taxon>
        <taxon>Streptophyta</taxon>
        <taxon>Embryophyta</taxon>
        <taxon>Tracheophyta</taxon>
        <taxon>Spermatophyta</taxon>
        <taxon>Magnoliopsida</taxon>
        <taxon>eudicotyledons</taxon>
        <taxon>Gunneridae</taxon>
        <taxon>Pentapetalae</taxon>
        <taxon>rosids</taxon>
        <taxon>fabids</taxon>
        <taxon>Rosales</taxon>
        <taxon>Rosaceae</taxon>
        <taxon>Rosoideae</taxon>
        <taxon>Rosoideae incertae sedis</taxon>
        <taxon>Rubus</taxon>
    </lineage>
</organism>
<accession>A0AAW1WAL5</accession>
<feature type="transmembrane region" description="Helical" evidence="1">
    <location>
        <begin position="26"/>
        <end position="48"/>
    </location>
</feature>
<evidence type="ECO:0000313" key="2">
    <source>
        <dbReference type="EMBL" id="KAK9920310.1"/>
    </source>
</evidence>